<name>A0A9P4T363_CURKU</name>
<dbReference type="EMBL" id="SWKU01000058">
    <property type="protein sequence ID" value="KAF2993167.1"/>
    <property type="molecule type" value="Genomic_DNA"/>
</dbReference>
<dbReference type="InterPro" id="IPR050641">
    <property type="entry name" value="RIFMO-like"/>
</dbReference>
<keyword evidence="6" id="KW-1185">Reference proteome</keyword>
<dbReference type="AlphaFoldDB" id="A0A9P4T363"/>
<dbReference type="GO" id="GO:0071949">
    <property type="term" value="F:FAD binding"/>
    <property type="evidence" value="ECO:0007669"/>
    <property type="project" value="InterPro"/>
</dbReference>
<dbReference type="SUPFAM" id="SSF51905">
    <property type="entry name" value="FAD/NAD(P)-binding domain"/>
    <property type="match status" value="1"/>
</dbReference>
<evidence type="ECO:0000313" key="5">
    <source>
        <dbReference type="EMBL" id="KAF2993167.1"/>
    </source>
</evidence>
<evidence type="ECO:0000256" key="3">
    <source>
        <dbReference type="ARBA" id="ARBA00023002"/>
    </source>
</evidence>
<dbReference type="Gene3D" id="3.30.9.10">
    <property type="entry name" value="D-Amino Acid Oxidase, subunit A, domain 2"/>
    <property type="match status" value="1"/>
</dbReference>
<dbReference type="Gene3D" id="3.50.50.60">
    <property type="entry name" value="FAD/NAD(P)-binding domain"/>
    <property type="match status" value="1"/>
</dbReference>
<dbReference type="PANTHER" id="PTHR43004:SF8">
    <property type="entry name" value="FAD-BINDING DOMAIN-CONTAINING PROTEIN-RELATED"/>
    <property type="match status" value="1"/>
</dbReference>
<accession>A0A9P4T363</accession>
<evidence type="ECO:0000256" key="1">
    <source>
        <dbReference type="ARBA" id="ARBA00022630"/>
    </source>
</evidence>
<dbReference type="PANTHER" id="PTHR43004">
    <property type="entry name" value="TRK SYSTEM POTASSIUM UPTAKE PROTEIN"/>
    <property type="match status" value="1"/>
</dbReference>
<evidence type="ECO:0000259" key="4">
    <source>
        <dbReference type="Pfam" id="PF01494"/>
    </source>
</evidence>
<dbReference type="GO" id="GO:0016709">
    <property type="term" value="F:oxidoreductase activity, acting on paired donors, with incorporation or reduction of molecular oxygen, NAD(P)H as one donor, and incorporation of one atom of oxygen"/>
    <property type="evidence" value="ECO:0007669"/>
    <property type="project" value="UniProtKB-ARBA"/>
</dbReference>
<dbReference type="InterPro" id="IPR002938">
    <property type="entry name" value="FAD-bd"/>
</dbReference>
<dbReference type="InterPro" id="IPR036188">
    <property type="entry name" value="FAD/NAD-bd_sf"/>
</dbReference>
<evidence type="ECO:0000313" key="6">
    <source>
        <dbReference type="Proteomes" id="UP000801428"/>
    </source>
</evidence>
<sequence>MATPGTSNAELNPTNVDFLVVGTGPAGGSLACFLAQNGLRGLMITNRRSLADTPRAHITNMAALDCLRDIGLDDDCYKVGTSGDCMAHTRWSASMAGEEYARIYSWGNSPRRKGDYELASPSVPIDLPQSLLEPILTRYATHNGFCCRFDTEHVSFEQLENDGGIISTLKDVVTGHIYSVKSKYLFGADGGRSRIAKGLQLPFTEKPGGGFAINALVEADLSHLMKNRVGNLHWILQPDQETSDASFLPVANVRMVKPWHEWVFGLCPRPEAERQARSPHEYAAQIRQLIGDDTVDFKIKGVSTWVINETFADLYSKGDVFCLGDAVHRHPPNHGLGSNTCIQDAHNLAWKIAYVHRGWAGKELLSSYSDERQPVGQDVVTQANASWRNHATIWQVLGCFEADVKGGKAALSALKDSSSLGQQRRDQLQKALRLLDREEHGLGIEMNQRYRSTAVYLEDEKDGPPSFDTDPLEHYHPTTYPGSRLPHAWLSNAIPSAAVSTIDLAGKTGFTLITGIGGDGWRHAAEMATKALGGVPLAVRQIGFRKQYEDRYLDWAKLRGVKESGCVLVRPDYFVAWRCMEWEDDSPAKLMLVLRTVLSR</sequence>
<keyword evidence="2" id="KW-0274">FAD</keyword>
<dbReference type="Gene3D" id="3.40.30.120">
    <property type="match status" value="1"/>
</dbReference>
<protein>
    <recommendedName>
        <fullName evidence="4">FAD-binding domain-containing protein</fullName>
    </recommendedName>
</protein>
<gene>
    <name evidence="5" type="ORF">E8E13_000437</name>
</gene>
<proteinExistence type="predicted"/>
<dbReference type="PRINTS" id="PR00420">
    <property type="entry name" value="RNGMNOXGNASE"/>
</dbReference>
<evidence type="ECO:0000256" key="2">
    <source>
        <dbReference type="ARBA" id="ARBA00022827"/>
    </source>
</evidence>
<comment type="caution">
    <text evidence="5">The sequence shown here is derived from an EMBL/GenBank/DDBJ whole genome shotgun (WGS) entry which is preliminary data.</text>
</comment>
<dbReference type="Pfam" id="PF21274">
    <property type="entry name" value="Rng_hyd_C"/>
    <property type="match status" value="1"/>
</dbReference>
<organism evidence="5 6">
    <name type="scientific">Curvularia kusanoi</name>
    <name type="common">Cochliobolus kusanoi</name>
    <dbReference type="NCBI Taxonomy" id="90978"/>
    <lineage>
        <taxon>Eukaryota</taxon>
        <taxon>Fungi</taxon>
        <taxon>Dikarya</taxon>
        <taxon>Ascomycota</taxon>
        <taxon>Pezizomycotina</taxon>
        <taxon>Dothideomycetes</taxon>
        <taxon>Pleosporomycetidae</taxon>
        <taxon>Pleosporales</taxon>
        <taxon>Pleosporineae</taxon>
        <taxon>Pleosporaceae</taxon>
        <taxon>Curvularia</taxon>
    </lineage>
</organism>
<keyword evidence="3" id="KW-0560">Oxidoreductase</keyword>
<feature type="domain" description="FAD-binding" evidence="4">
    <location>
        <begin position="16"/>
        <end position="382"/>
    </location>
</feature>
<reference evidence="5" key="1">
    <citation type="submission" date="2019-04" db="EMBL/GenBank/DDBJ databases">
        <title>Sequencing of skin fungus with MAO and IRED activity.</title>
        <authorList>
            <person name="Marsaioli A.J."/>
            <person name="Bonatto J.M.C."/>
            <person name="Reis Junior O."/>
        </authorList>
    </citation>
    <scope>NUCLEOTIDE SEQUENCE</scope>
    <source>
        <strain evidence="5">30M1</strain>
    </source>
</reference>
<dbReference type="Pfam" id="PF01494">
    <property type="entry name" value="FAD_binding_3"/>
    <property type="match status" value="1"/>
</dbReference>
<dbReference type="OrthoDB" id="2690153at2759"/>
<dbReference type="Proteomes" id="UP000801428">
    <property type="component" value="Unassembled WGS sequence"/>
</dbReference>
<keyword evidence="1" id="KW-0285">Flavoprotein</keyword>